<dbReference type="OrthoDB" id="3738195at2759"/>
<protein>
    <submittedName>
        <fullName evidence="2">Uncharacterized protein</fullName>
    </submittedName>
</protein>
<comment type="caution">
    <text evidence="2">The sequence shown here is derived from an EMBL/GenBank/DDBJ whole genome shotgun (WGS) entry which is preliminary data.</text>
</comment>
<dbReference type="AlphaFoldDB" id="A0A5M8PBF0"/>
<gene>
    <name evidence="2" type="ORF">FRX48_09561</name>
</gene>
<reference evidence="2 3" key="1">
    <citation type="submission" date="2019-09" db="EMBL/GenBank/DDBJ databases">
        <title>The hologenome of the rock-dwelling lichen Lasallia pustulata.</title>
        <authorList>
            <person name="Greshake Tzovaras B."/>
            <person name="Segers F."/>
            <person name="Bicker A."/>
            <person name="Dal Grande F."/>
            <person name="Otte J."/>
            <person name="Hankeln T."/>
            <person name="Schmitt I."/>
            <person name="Ebersberger I."/>
        </authorList>
    </citation>
    <scope>NUCLEOTIDE SEQUENCE [LARGE SCALE GENOMIC DNA]</scope>
    <source>
        <strain evidence="2">A1-1</strain>
    </source>
</reference>
<dbReference type="EMBL" id="VXIT01000024">
    <property type="protein sequence ID" value="KAA6406629.1"/>
    <property type="molecule type" value="Genomic_DNA"/>
</dbReference>
<organism evidence="2 3">
    <name type="scientific">Lasallia pustulata</name>
    <dbReference type="NCBI Taxonomy" id="136370"/>
    <lineage>
        <taxon>Eukaryota</taxon>
        <taxon>Fungi</taxon>
        <taxon>Dikarya</taxon>
        <taxon>Ascomycota</taxon>
        <taxon>Pezizomycotina</taxon>
        <taxon>Lecanoromycetes</taxon>
        <taxon>OSLEUM clade</taxon>
        <taxon>Umbilicariomycetidae</taxon>
        <taxon>Umbilicariales</taxon>
        <taxon>Umbilicariaceae</taxon>
        <taxon>Lasallia</taxon>
    </lineage>
</organism>
<keyword evidence="1" id="KW-0812">Transmembrane</keyword>
<feature type="transmembrane region" description="Helical" evidence="1">
    <location>
        <begin position="178"/>
        <end position="197"/>
    </location>
</feature>
<keyword evidence="1" id="KW-1133">Transmembrane helix</keyword>
<keyword evidence="1" id="KW-0472">Membrane</keyword>
<feature type="transmembrane region" description="Helical" evidence="1">
    <location>
        <begin position="108"/>
        <end position="130"/>
    </location>
</feature>
<proteinExistence type="predicted"/>
<name>A0A5M8PBF0_9LECA</name>
<evidence type="ECO:0000256" key="1">
    <source>
        <dbReference type="SAM" id="Phobius"/>
    </source>
</evidence>
<evidence type="ECO:0000313" key="2">
    <source>
        <dbReference type="EMBL" id="KAA6406629.1"/>
    </source>
</evidence>
<sequence>MLDQLDEVNREGINSALPRRKPDLQRVNACLQANNALLRGWLQATCFRPTYPSQRAQAQVQTIYSRIAQKDNMLNVQIAEASQRDNAAIKAIAEDSKMVALTTSRDSAVMRTITAVTILFLPATFTTVHWPALPVIFYTSAAAAILSNIPEANTRALAHRPFTTVKPPTPTLSFPTGWLYWVVTIALTFLIQADWYFTTKRRGRQFTRDFCRRDHELYVLSNGF</sequence>
<evidence type="ECO:0000313" key="3">
    <source>
        <dbReference type="Proteomes" id="UP000324767"/>
    </source>
</evidence>
<accession>A0A5M8PBF0</accession>
<dbReference type="Proteomes" id="UP000324767">
    <property type="component" value="Unassembled WGS sequence"/>
</dbReference>